<dbReference type="InParanoid" id="F4X667"/>
<feature type="region of interest" description="Disordered" evidence="1">
    <location>
        <begin position="113"/>
        <end position="135"/>
    </location>
</feature>
<name>F4X667_ACREC</name>
<proteinExistence type="predicted"/>
<gene>
    <name evidence="2" type="ORF">G5I_13872</name>
</gene>
<evidence type="ECO:0000313" key="3">
    <source>
        <dbReference type="Proteomes" id="UP000007755"/>
    </source>
</evidence>
<dbReference type="EMBL" id="GL888786">
    <property type="protein sequence ID" value="EGI58059.1"/>
    <property type="molecule type" value="Genomic_DNA"/>
</dbReference>
<evidence type="ECO:0000256" key="1">
    <source>
        <dbReference type="SAM" id="MobiDB-lite"/>
    </source>
</evidence>
<organism evidence="3">
    <name type="scientific">Acromyrmex echinatior</name>
    <name type="common">Panamanian leafcutter ant</name>
    <name type="synonym">Acromyrmex octospinosus echinatior</name>
    <dbReference type="NCBI Taxonomy" id="103372"/>
    <lineage>
        <taxon>Eukaryota</taxon>
        <taxon>Metazoa</taxon>
        <taxon>Ecdysozoa</taxon>
        <taxon>Arthropoda</taxon>
        <taxon>Hexapoda</taxon>
        <taxon>Insecta</taxon>
        <taxon>Pterygota</taxon>
        <taxon>Neoptera</taxon>
        <taxon>Endopterygota</taxon>
        <taxon>Hymenoptera</taxon>
        <taxon>Apocrita</taxon>
        <taxon>Aculeata</taxon>
        <taxon>Formicoidea</taxon>
        <taxon>Formicidae</taxon>
        <taxon>Myrmicinae</taxon>
        <taxon>Acromyrmex</taxon>
    </lineage>
</organism>
<accession>F4X667</accession>
<dbReference type="Proteomes" id="UP000007755">
    <property type="component" value="Unassembled WGS sequence"/>
</dbReference>
<evidence type="ECO:0000313" key="2">
    <source>
        <dbReference type="EMBL" id="EGI58059.1"/>
    </source>
</evidence>
<keyword evidence="3" id="KW-1185">Reference proteome</keyword>
<reference evidence="2" key="1">
    <citation type="submission" date="2011-02" db="EMBL/GenBank/DDBJ databases">
        <title>The genome of the leaf-cutting ant Acromyrmex echinatior suggests key adaptations to social evolution and fungus farming.</title>
        <authorList>
            <person name="Nygaard S."/>
            <person name="Zhang G."/>
        </authorList>
    </citation>
    <scope>NUCLEOTIDE SEQUENCE</scope>
</reference>
<dbReference type="AlphaFoldDB" id="F4X667"/>
<sequence length="135" mass="15722">MRHLSIARSCLQYDEREPRRYVPVLPNQLLTSKIHPSISLNHKPKEDYPDQYDRGLIRDRTIPADYSEGKSNVPTARGGLVWRLKVSDARRSKMDNKENVKYLCINVRVVKNGETSKEGEDAPERKFRLQSERVD</sequence>
<feature type="compositionally biased region" description="Basic and acidic residues" evidence="1">
    <location>
        <begin position="114"/>
        <end position="135"/>
    </location>
</feature>
<protein>
    <submittedName>
        <fullName evidence="2">Uncharacterized protein</fullName>
    </submittedName>
</protein>